<feature type="domain" description="Methyltransferase" evidence="5">
    <location>
        <begin position="64"/>
        <end position="160"/>
    </location>
</feature>
<protein>
    <recommendedName>
        <fullName evidence="3">Carboxy-S-adenosyl-L-methionine synthase</fullName>
        <shortName evidence="3">Cx-SAM synthase</shortName>
        <ecNumber evidence="3">2.1.3.-</ecNumber>
    </recommendedName>
</protein>
<dbReference type="SUPFAM" id="SSF53335">
    <property type="entry name" value="S-adenosyl-L-methionine-dependent methyltransferases"/>
    <property type="match status" value="1"/>
</dbReference>
<feature type="binding site" evidence="3 4">
    <location>
        <begin position="91"/>
        <end position="92"/>
    </location>
    <ligand>
        <name>S-adenosyl-L-methionine</name>
        <dbReference type="ChEBI" id="CHEBI:59789"/>
    </ligand>
</feature>
<evidence type="ECO:0000256" key="3">
    <source>
        <dbReference type="HAMAP-Rule" id="MF_01589"/>
    </source>
</evidence>
<comment type="function">
    <text evidence="3">Catalyzes the conversion of S-adenosyl-L-methionine (SAM) to carboxy-S-adenosyl-L-methionine (Cx-SAM).</text>
</comment>
<sequence length="244" mass="27014">MSDSHSDQLYADPLAEVSRFAFDQKVVEVFPDMIKRSVPGYATIINMIGDLAERYATSNSRCYDLGCSLGAATLAMRHRIRASNCDIVAVDNSPAMIERCRQVLAADTAEPPVQLLCANLQSTPVSGASMAVLNFTLQFIPPGERQAVLDQIAEGLQPGGILILSEKVAFKDPLHNELMIELHHNFKRANGYSDLEIAQKRSALEEVLIPETLETHRDRLRQAGFTSVDVWFQCFNFASMIAIK</sequence>
<dbReference type="InterPro" id="IPR041698">
    <property type="entry name" value="Methyltransf_25"/>
</dbReference>
<dbReference type="RefSeq" id="WP_123637512.1">
    <property type="nucleotide sequence ID" value="NZ_RJUK01000001.1"/>
</dbReference>
<keyword evidence="2 3" id="KW-0949">S-adenosyl-L-methionine</keyword>
<dbReference type="GO" id="GO:0008168">
    <property type="term" value="F:methyltransferase activity"/>
    <property type="evidence" value="ECO:0007669"/>
    <property type="project" value="UniProtKB-KW"/>
</dbReference>
<dbReference type="EC" id="2.1.3.-" evidence="3"/>
<feature type="binding site" evidence="3 4">
    <location>
        <position position="134"/>
    </location>
    <ligand>
        <name>S-adenosyl-L-methionine</name>
        <dbReference type="ChEBI" id="CHEBI:59789"/>
    </ligand>
</feature>
<feature type="binding site" evidence="3">
    <location>
        <position position="201"/>
    </location>
    <ligand>
        <name>S-adenosyl-L-methionine</name>
        <dbReference type="ChEBI" id="CHEBI:59789"/>
    </ligand>
</feature>
<dbReference type="GO" id="GO:1904047">
    <property type="term" value="F:S-adenosyl-L-methionine binding"/>
    <property type="evidence" value="ECO:0007669"/>
    <property type="project" value="UniProtKB-UniRule"/>
</dbReference>
<comment type="catalytic activity">
    <reaction evidence="3">
        <text>prephenate + S-adenosyl-L-methionine = carboxy-S-adenosyl-L-methionine + 3-phenylpyruvate + H2O</text>
        <dbReference type="Rhea" id="RHEA:51692"/>
        <dbReference type="ChEBI" id="CHEBI:15377"/>
        <dbReference type="ChEBI" id="CHEBI:18005"/>
        <dbReference type="ChEBI" id="CHEBI:29934"/>
        <dbReference type="ChEBI" id="CHEBI:59789"/>
        <dbReference type="ChEBI" id="CHEBI:134278"/>
    </reaction>
</comment>
<organism evidence="6 7">
    <name type="scientific">Marinimicrobium koreense</name>
    <dbReference type="NCBI Taxonomy" id="306545"/>
    <lineage>
        <taxon>Bacteria</taxon>
        <taxon>Pseudomonadati</taxon>
        <taxon>Pseudomonadota</taxon>
        <taxon>Gammaproteobacteria</taxon>
        <taxon>Cellvibrionales</taxon>
        <taxon>Cellvibrionaceae</taxon>
        <taxon>Marinimicrobium</taxon>
    </lineage>
</organism>
<accession>A0A3N1NZB1</accession>
<name>A0A3N1NZB1_9GAMM</name>
<dbReference type="GO" id="GO:0016743">
    <property type="term" value="F:carboxyl- or carbamoyltransferase activity"/>
    <property type="evidence" value="ECO:0007669"/>
    <property type="project" value="UniProtKB-UniRule"/>
</dbReference>
<evidence type="ECO:0000256" key="2">
    <source>
        <dbReference type="ARBA" id="ARBA00022691"/>
    </source>
</evidence>
<dbReference type="AlphaFoldDB" id="A0A3N1NZB1"/>
<feature type="binding site" evidence="3 4">
    <location>
        <position position="41"/>
    </location>
    <ligand>
        <name>S-adenosyl-L-methionine</name>
        <dbReference type="ChEBI" id="CHEBI:59789"/>
    </ligand>
</feature>
<proteinExistence type="inferred from homology"/>
<gene>
    <name evidence="3" type="primary">cmoA</name>
    <name evidence="6" type="ORF">EDC38_0938</name>
</gene>
<dbReference type="GO" id="GO:0032259">
    <property type="term" value="P:methylation"/>
    <property type="evidence" value="ECO:0007669"/>
    <property type="project" value="UniProtKB-KW"/>
</dbReference>
<dbReference type="NCBIfam" id="NF011995">
    <property type="entry name" value="PRK15451.1"/>
    <property type="match status" value="1"/>
</dbReference>
<evidence type="ECO:0000313" key="6">
    <source>
        <dbReference type="EMBL" id="ROQ20337.1"/>
    </source>
</evidence>
<feature type="binding site" evidence="3 4">
    <location>
        <begin position="66"/>
        <end position="68"/>
    </location>
    <ligand>
        <name>S-adenosyl-L-methionine</name>
        <dbReference type="ChEBI" id="CHEBI:59789"/>
    </ligand>
</feature>
<comment type="caution">
    <text evidence="6">The sequence shown here is derived from an EMBL/GenBank/DDBJ whole genome shotgun (WGS) entry which is preliminary data.</text>
</comment>
<evidence type="ECO:0000256" key="1">
    <source>
        <dbReference type="ARBA" id="ARBA00022679"/>
    </source>
</evidence>
<evidence type="ECO:0000256" key="4">
    <source>
        <dbReference type="PIRSR" id="PIRSR006325-1"/>
    </source>
</evidence>
<dbReference type="CDD" id="cd02440">
    <property type="entry name" value="AdoMet_MTases"/>
    <property type="match status" value="1"/>
</dbReference>
<dbReference type="PANTHER" id="PTHR43861:SF2">
    <property type="entry name" value="CARBOXY-S-ADENOSYL-L-METHIONINE SYNTHASE"/>
    <property type="match status" value="1"/>
</dbReference>
<evidence type="ECO:0000313" key="7">
    <source>
        <dbReference type="Proteomes" id="UP000273643"/>
    </source>
</evidence>
<dbReference type="Gene3D" id="3.40.50.150">
    <property type="entry name" value="Vaccinia Virus protein VP39"/>
    <property type="match status" value="1"/>
</dbReference>
<keyword evidence="7" id="KW-1185">Reference proteome</keyword>
<dbReference type="HAMAP" id="MF_01589">
    <property type="entry name" value="Cx_SAM_synthase"/>
    <property type="match status" value="1"/>
</dbReference>
<evidence type="ECO:0000259" key="5">
    <source>
        <dbReference type="Pfam" id="PF13649"/>
    </source>
</evidence>
<dbReference type="InterPro" id="IPR029063">
    <property type="entry name" value="SAM-dependent_MTases_sf"/>
</dbReference>
<dbReference type="NCBIfam" id="TIGR00740">
    <property type="entry name" value="carboxy-S-adenosyl-L-methionine synthase CmoA"/>
    <property type="match status" value="1"/>
</dbReference>
<keyword evidence="6" id="KW-0489">Methyltransferase</keyword>
<reference evidence="6 7" key="1">
    <citation type="submission" date="2018-11" db="EMBL/GenBank/DDBJ databases">
        <title>Genomic Encyclopedia of Type Strains, Phase IV (KMG-IV): sequencing the most valuable type-strain genomes for metagenomic binning, comparative biology and taxonomic classification.</title>
        <authorList>
            <person name="Goeker M."/>
        </authorList>
    </citation>
    <scope>NUCLEOTIDE SEQUENCE [LARGE SCALE GENOMIC DNA]</scope>
    <source>
        <strain evidence="6 7">DSM 16974</strain>
    </source>
</reference>
<dbReference type="EMBL" id="RJUK01000001">
    <property type="protein sequence ID" value="ROQ20337.1"/>
    <property type="molecule type" value="Genomic_DNA"/>
</dbReference>
<comment type="caution">
    <text evidence="3">Lacks conserved residue(s) required for the propagation of feature annotation.</text>
</comment>
<dbReference type="Pfam" id="PF13649">
    <property type="entry name" value="Methyltransf_25"/>
    <property type="match status" value="1"/>
</dbReference>
<comment type="subunit">
    <text evidence="3">Homodimer.</text>
</comment>
<dbReference type="GO" id="GO:0002098">
    <property type="term" value="P:tRNA wobble uridine modification"/>
    <property type="evidence" value="ECO:0007669"/>
    <property type="project" value="InterPro"/>
</dbReference>
<dbReference type="Proteomes" id="UP000273643">
    <property type="component" value="Unassembled WGS sequence"/>
</dbReference>
<dbReference type="PIRSF" id="PIRSF006325">
    <property type="entry name" value="MeTrfase_bac"/>
    <property type="match status" value="1"/>
</dbReference>
<comment type="similarity">
    <text evidence="3">Belongs to the class I-like SAM-binding methyltransferase superfamily. Cx-SAM synthase family.</text>
</comment>
<dbReference type="OrthoDB" id="9779941at2"/>
<dbReference type="PANTHER" id="PTHR43861">
    <property type="entry name" value="TRANS-ACONITATE 2-METHYLTRANSFERASE-RELATED"/>
    <property type="match status" value="1"/>
</dbReference>
<dbReference type="InterPro" id="IPR005271">
    <property type="entry name" value="CmoA"/>
</dbReference>
<keyword evidence="1 3" id="KW-0808">Transferase</keyword>